<keyword evidence="2" id="KW-1185">Reference proteome</keyword>
<evidence type="ECO:0000313" key="2">
    <source>
        <dbReference type="Proteomes" id="UP000027138"/>
    </source>
</evidence>
<organism evidence="1 2">
    <name type="scientific">Jatropha curcas</name>
    <name type="common">Barbados nut</name>
    <dbReference type="NCBI Taxonomy" id="180498"/>
    <lineage>
        <taxon>Eukaryota</taxon>
        <taxon>Viridiplantae</taxon>
        <taxon>Streptophyta</taxon>
        <taxon>Embryophyta</taxon>
        <taxon>Tracheophyta</taxon>
        <taxon>Spermatophyta</taxon>
        <taxon>Magnoliopsida</taxon>
        <taxon>eudicotyledons</taxon>
        <taxon>Gunneridae</taxon>
        <taxon>Pentapetalae</taxon>
        <taxon>rosids</taxon>
        <taxon>fabids</taxon>
        <taxon>Malpighiales</taxon>
        <taxon>Euphorbiaceae</taxon>
        <taxon>Crotonoideae</taxon>
        <taxon>Jatropheae</taxon>
        <taxon>Jatropha</taxon>
    </lineage>
</organism>
<dbReference type="EMBL" id="KK915012">
    <property type="protein sequence ID" value="KDP24949.1"/>
    <property type="molecule type" value="Genomic_DNA"/>
</dbReference>
<accession>A0A067JZG5</accession>
<dbReference type="Proteomes" id="UP000027138">
    <property type="component" value="Unassembled WGS sequence"/>
</dbReference>
<name>A0A067JZG5_JATCU</name>
<proteinExistence type="predicted"/>
<evidence type="ECO:0000313" key="1">
    <source>
        <dbReference type="EMBL" id="KDP24949.1"/>
    </source>
</evidence>
<reference evidence="1 2" key="1">
    <citation type="journal article" date="2014" name="PLoS ONE">
        <title>Global Analysis of Gene Expression Profiles in Physic Nut (Jatropha curcas L.) Seedlings Exposed to Salt Stress.</title>
        <authorList>
            <person name="Zhang L."/>
            <person name="Zhang C."/>
            <person name="Wu P."/>
            <person name="Chen Y."/>
            <person name="Li M."/>
            <person name="Jiang H."/>
            <person name="Wu G."/>
        </authorList>
    </citation>
    <scope>NUCLEOTIDE SEQUENCE [LARGE SCALE GENOMIC DNA]</scope>
    <source>
        <strain evidence="2">cv. GZQX0401</strain>
        <tissue evidence="1">Young leaves</tissue>
    </source>
</reference>
<gene>
    <name evidence="1" type="ORF">JCGZ_24416</name>
</gene>
<sequence>MPGRVPIDSYSPSKRFPSINFEDGDRMVEVPLKVMVERLSSLIPIDWLTKCKNKAWIRIPGEFLSLGV</sequence>
<dbReference type="AlphaFoldDB" id="A0A067JZG5"/>
<protein>
    <submittedName>
        <fullName evidence="1">Uncharacterized protein</fullName>
    </submittedName>
</protein>